<evidence type="ECO:0000313" key="2">
    <source>
        <dbReference type="EMBL" id="KAJ7685932.1"/>
    </source>
</evidence>
<dbReference type="AlphaFoldDB" id="A0AAD7DAF5"/>
<organism evidence="2 3">
    <name type="scientific">Mycena rosella</name>
    <name type="common">Pink bonnet</name>
    <name type="synonym">Agaricus rosellus</name>
    <dbReference type="NCBI Taxonomy" id="1033263"/>
    <lineage>
        <taxon>Eukaryota</taxon>
        <taxon>Fungi</taxon>
        <taxon>Dikarya</taxon>
        <taxon>Basidiomycota</taxon>
        <taxon>Agaricomycotina</taxon>
        <taxon>Agaricomycetes</taxon>
        <taxon>Agaricomycetidae</taxon>
        <taxon>Agaricales</taxon>
        <taxon>Marasmiineae</taxon>
        <taxon>Mycenaceae</taxon>
        <taxon>Mycena</taxon>
    </lineage>
</organism>
<name>A0AAD7DAF5_MYCRO</name>
<gene>
    <name evidence="2" type="ORF">B0H17DRAFT_1137273</name>
</gene>
<comment type="caution">
    <text evidence="2">The sequence shown here is derived from an EMBL/GenBank/DDBJ whole genome shotgun (WGS) entry which is preliminary data.</text>
</comment>
<sequence>MFHGTTVTGTRVSGSVKHFHQQKQHSFAFSEGRRLNIEMEVGTSPSPDNTVGDTEHTSFRRFQEQNGFDICRPYLSVDLTENFETPHAEWSPNRRHLVKTPTNRFSSELAWESTGLVQRHSNWHPQRTKGKYKTPKDTQ</sequence>
<reference evidence="2" key="1">
    <citation type="submission" date="2023-03" db="EMBL/GenBank/DDBJ databases">
        <title>Massive genome expansion in bonnet fungi (Mycena s.s.) driven by repeated elements and novel gene families across ecological guilds.</title>
        <authorList>
            <consortium name="Lawrence Berkeley National Laboratory"/>
            <person name="Harder C.B."/>
            <person name="Miyauchi S."/>
            <person name="Viragh M."/>
            <person name="Kuo A."/>
            <person name="Thoen E."/>
            <person name="Andreopoulos B."/>
            <person name="Lu D."/>
            <person name="Skrede I."/>
            <person name="Drula E."/>
            <person name="Henrissat B."/>
            <person name="Morin E."/>
            <person name="Kohler A."/>
            <person name="Barry K."/>
            <person name="LaButti K."/>
            <person name="Morin E."/>
            <person name="Salamov A."/>
            <person name="Lipzen A."/>
            <person name="Mereny Z."/>
            <person name="Hegedus B."/>
            <person name="Baldrian P."/>
            <person name="Stursova M."/>
            <person name="Weitz H."/>
            <person name="Taylor A."/>
            <person name="Grigoriev I.V."/>
            <person name="Nagy L.G."/>
            <person name="Martin F."/>
            <person name="Kauserud H."/>
        </authorList>
    </citation>
    <scope>NUCLEOTIDE SEQUENCE</scope>
    <source>
        <strain evidence="2">CBHHK067</strain>
    </source>
</reference>
<keyword evidence="3" id="KW-1185">Reference proteome</keyword>
<dbReference type="Proteomes" id="UP001221757">
    <property type="component" value="Unassembled WGS sequence"/>
</dbReference>
<dbReference type="EMBL" id="JARKIE010000101">
    <property type="protein sequence ID" value="KAJ7685932.1"/>
    <property type="molecule type" value="Genomic_DNA"/>
</dbReference>
<evidence type="ECO:0000256" key="1">
    <source>
        <dbReference type="SAM" id="MobiDB-lite"/>
    </source>
</evidence>
<protein>
    <submittedName>
        <fullName evidence="2">Uncharacterized protein</fullName>
    </submittedName>
</protein>
<accession>A0AAD7DAF5</accession>
<feature type="region of interest" description="Disordered" evidence="1">
    <location>
        <begin position="117"/>
        <end position="139"/>
    </location>
</feature>
<proteinExistence type="predicted"/>
<evidence type="ECO:0000313" key="3">
    <source>
        <dbReference type="Proteomes" id="UP001221757"/>
    </source>
</evidence>